<name>A0ABZ0VQQ7_9HYPH</name>
<evidence type="ECO:0000313" key="2">
    <source>
        <dbReference type="Proteomes" id="UP001322481"/>
    </source>
</evidence>
<accession>A0ABZ0VQQ7</accession>
<evidence type="ECO:0000313" key="1">
    <source>
        <dbReference type="EMBL" id="WQB99318.1"/>
    </source>
</evidence>
<dbReference type="Proteomes" id="UP001322481">
    <property type="component" value="Chromosome"/>
</dbReference>
<organism evidence="1 2">
    <name type="scientific">Mesorhizobium huakuii</name>
    <dbReference type="NCBI Taxonomy" id="28104"/>
    <lineage>
        <taxon>Bacteria</taxon>
        <taxon>Pseudomonadati</taxon>
        <taxon>Pseudomonadota</taxon>
        <taxon>Alphaproteobacteria</taxon>
        <taxon>Hyphomicrobiales</taxon>
        <taxon>Phyllobacteriaceae</taxon>
        <taxon>Mesorhizobium</taxon>
    </lineage>
</organism>
<dbReference type="EMBL" id="CP139858">
    <property type="protein sequence ID" value="WQB99318.1"/>
    <property type="molecule type" value="Genomic_DNA"/>
</dbReference>
<keyword evidence="2" id="KW-1185">Reference proteome</keyword>
<evidence type="ECO:0008006" key="3">
    <source>
        <dbReference type="Google" id="ProtNLM"/>
    </source>
</evidence>
<sequence>MTDYVDWPGSKGTYRYWFLTTPGVASSIKREGGNYMFAKLTDKGYVPVYIGIADDLSARISSHDRWDDAVAAGATHVLSHTHPNVAMRQAEEIDLIAYWQPVLNTQHRQQQPSRGGLGS</sequence>
<dbReference type="RefSeq" id="WP_322414175.1">
    <property type="nucleotide sequence ID" value="NZ_CP139858.1"/>
</dbReference>
<reference evidence="1 2" key="1">
    <citation type="submission" date="2023-11" db="EMBL/GenBank/DDBJ databases">
        <authorList>
            <person name="Panchal A.K."/>
            <person name="Meaney J.S."/>
            <person name="Karas B.J."/>
            <person name="diCenzo G.C."/>
        </authorList>
    </citation>
    <scope>NUCLEOTIDE SEQUENCE [LARGE SCALE GENOMIC DNA]</scope>
    <source>
        <strain evidence="1 2">NZP2235</strain>
    </source>
</reference>
<proteinExistence type="predicted"/>
<gene>
    <name evidence="1" type="ORF">U0R22_003494</name>
</gene>
<protein>
    <recommendedName>
        <fullName evidence="3">GIY-YIG nuclease family protein</fullName>
    </recommendedName>
</protein>